<dbReference type="InterPro" id="IPR000219">
    <property type="entry name" value="DH_dom"/>
</dbReference>
<name>A0AAE1U5M9_9EUCA</name>
<dbReference type="InterPro" id="IPR041020">
    <property type="entry name" value="PH_16"/>
</dbReference>
<dbReference type="Pfam" id="PF00621">
    <property type="entry name" value="RhoGEF"/>
    <property type="match status" value="1"/>
</dbReference>
<dbReference type="CDD" id="cd00160">
    <property type="entry name" value="RhoGEF"/>
    <property type="match status" value="1"/>
</dbReference>
<feature type="region of interest" description="Disordered" evidence="4">
    <location>
        <begin position="33"/>
        <end position="82"/>
    </location>
</feature>
<dbReference type="AlphaFoldDB" id="A0AAE1U5M9"/>
<dbReference type="EMBL" id="JAWZYT010001543">
    <property type="protein sequence ID" value="KAK4311223.1"/>
    <property type="molecule type" value="Genomic_DNA"/>
</dbReference>
<dbReference type="GO" id="GO:0001664">
    <property type="term" value="F:G protein-coupled receptor binding"/>
    <property type="evidence" value="ECO:0007669"/>
    <property type="project" value="TreeGrafter"/>
</dbReference>
<feature type="domain" description="DH" evidence="5">
    <location>
        <begin position="126"/>
        <end position="317"/>
    </location>
</feature>
<evidence type="ECO:0000256" key="4">
    <source>
        <dbReference type="SAM" id="MobiDB-lite"/>
    </source>
</evidence>
<dbReference type="GO" id="GO:0007186">
    <property type="term" value="P:G protein-coupled receptor signaling pathway"/>
    <property type="evidence" value="ECO:0007669"/>
    <property type="project" value="TreeGrafter"/>
</dbReference>
<evidence type="ECO:0000256" key="2">
    <source>
        <dbReference type="ARBA" id="ARBA00022490"/>
    </source>
</evidence>
<keyword evidence="7" id="KW-1185">Reference proteome</keyword>
<keyword evidence="3" id="KW-0597">Phosphoprotein</keyword>
<accession>A0AAE1U5M9</accession>
<evidence type="ECO:0000259" key="5">
    <source>
        <dbReference type="PROSITE" id="PS50010"/>
    </source>
</evidence>
<evidence type="ECO:0000256" key="3">
    <source>
        <dbReference type="ARBA" id="ARBA00022553"/>
    </source>
</evidence>
<dbReference type="Gene3D" id="1.20.900.10">
    <property type="entry name" value="Dbl homology (DH) domain"/>
    <property type="match status" value="1"/>
</dbReference>
<comment type="caution">
    <text evidence="6">The sequence shown here is derived from an EMBL/GenBank/DDBJ whole genome shotgun (WGS) entry which is preliminary data.</text>
</comment>
<dbReference type="GO" id="GO:0005737">
    <property type="term" value="C:cytoplasm"/>
    <property type="evidence" value="ECO:0007669"/>
    <property type="project" value="UniProtKB-SubCell"/>
</dbReference>
<proteinExistence type="predicted"/>
<dbReference type="Proteomes" id="UP001292094">
    <property type="component" value="Unassembled WGS sequence"/>
</dbReference>
<evidence type="ECO:0000313" key="7">
    <source>
        <dbReference type="Proteomes" id="UP001292094"/>
    </source>
</evidence>
<evidence type="ECO:0000313" key="6">
    <source>
        <dbReference type="EMBL" id="KAK4311223.1"/>
    </source>
</evidence>
<dbReference type="PANTHER" id="PTHR45872:SF2">
    <property type="entry name" value="RHO GUANINE NUCLEOTIDE EXCHANGE FACTOR 2, ISOFORM D"/>
    <property type="match status" value="1"/>
</dbReference>
<sequence length="466" mass="53072">MVECKGMELQSWWTVEVEEMSCFDVDTESGLHVGHSGSSSNSSLTPSQESPSPSLEHVSTSHLPSSSSLPHPSSSSFLSTPTSLSTPYPAPLLDGDSDIEAEVDLPKLEKFLSEEEIQKLSSRERKRQDTINELFHTERTHVRVLKVLKHLFQDPMAQAEILPRDVIDLLFPNLDEMLDIHTQFNQAMKKRRKEEVPVSRVGDLLIDMFDGEAGERFQQQAAEYMRTQFLALEGLKTRQKRDNRLANFLQEQENNLACRRLQLKDMLPAGFQRLSKYPLLLESLLSYTDPNTRQEECERISRALERAREILAFVNTAVREAENTERLREIQRKLDQSSLAKRKDGGTEDLKGNLDLTKHRLIYAGNLTWRLAKGQKNIDLLALLLEDAIVLLQRQDDKYILKNHSIIKNLTKDDNKLTHSPIIKYGPSMLFREVATDNCAFFIVTTQAVGAQIYELVASSPAERKV</sequence>
<evidence type="ECO:0000256" key="1">
    <source>
        <dbReference type="ARBA" id="ARBA00004496"/>
    </source>
</evidence>
<dbReference type="Pfam" id="PF17838">
    <property type="entry name" value="PH_16"/>
    <property type="match status" value="1"/>
</dbReference>
<reference evidence="6" key="1">
    <citation type="submission" date="2023-11" db="EMBL/GenBank/DDBJ databases">
        <title>Genome assemblies of two species of porcelain crab, Petrolisthes cinctipes and Petrolisthes manimaculis (Anomura: Porcellanidae).</title>
        <authorList>
            <person name="Angst P."/>
        </authorList>
    </citation>
    <scope>NUCLEOTIDE SEQUENCE</scope>
    <source>
        <strain evidence="6">PB745_02</strain>
        <tissue evidence="6">Gill</tissue>
    </source>
</reference>
<dbReference type="GO" id="GO:0005085">
    <property type="term" value="F:guanyl-nucleotide exchange factor activity"/>
    <property type="evidence" value="ECO:0007669"/>
    <property type="project" value="InterPro"/>
</dbReference>
<dbReference type="PANTHER" id="PTHR45872">
    <property type="entry name" value="RHO GUANINE NUCLEOTIDE EXCHANGE FACTOR 2, ISOFORM D"/>
    <property type="match status" value="1"/>
</dbReference>
<dbReference type="SMART" id="SM00325">
    <property type="entry name" value="RhoGEF"/>
    <property type="match status" value="1"/>
</dbReference>
<protein>
    <recommendedName>
        <fullName evidence="5">DH domain-containing protein</fullName>
    </recommendedName>
</protein>
<dbReference type="InterPro" id="IPR035899">
    <property type="entry name" value="DBL_dom_sf"/>
</dbReference>
<gene>
    <name evidence="6" type="ORF">Pmani_017260</name>
</gene>
<dbReference type="InterPro" id="IPR011993">
    <property type="entry name" value="PH-like_dom_sf"/>
</dbReference>
<comment type="subcellular location">
    <subcellularLocation>
        <location evidence="1">Cytoplasm</location>
    </subcellularLocation>
</comment>
<organism evidence="6 7">
    <name type="scientific">Petrolisthes manimaculis</name>
    <dbReference type="NCBI Taxonomy" id="1843537"/>
    <lineage>
        <taxon>Eukaryota</taxon>
        <taxon>Metazoa</taxon>
        <taxon>Ecdysozoa</taxon>
        <taxon>Arthropoda</taxon>
        <taxon>Crustacea</taxon>
        <taxon>Multicrustacea</taxon>
        <taxon>Malacostraca</taxon>
        <taxon>Eumalacostraca</taxon>
        <taxon>Eucarida</taxon>
        <taxon>Decapoda</taxon>
        <taxon>Pleocyemata</taxon>
        <taxon>Anomura</taxon>
        <taxon>Galatheoidea</taxon>
        <taxon>Porcellanidae</taxon>
        <taxon>Petrolisthes</taxon>
    </lineage>
</organism>
<dbReference type="SUPFAM" id="SSF48065">
    <property type="entry name" value="DBL homology domain (DH-domain)"/>
    <property type="match status" value="1"/>
</dbReference>
<dbReference type="PROSITE" id="PS50010">
    <property type="entry name" value="DH_2"/>
    <property type="match status" value="1"/>
</dbReference>
<dbReference type="Gene3D" id="2.30.29.30">
    <property type="entry name" value="Pleckstrin-homology domain (PH domain)/Phosphotyrosine-binding domain (PTB)"/>
    <property type="match status" value="1"/>
</dbReference>
<dbReference type="SUPFAM" id="SSF50729">
    <property type="entry name" value="PH domain-like"/>
    <property type="match status" value="1"/>
</dbReference>
<keyword evidence="2" id="KW-0963">Cytoplasm</keyword>